<evidence type="ECO:0000259" key="9">
    <source>
        <dbReference type="PROSITE" id="PS50157"/>
    </source>
</evidence>
<dbReference type="Pfam" id="PF00096">
    <property type="entry name" value="zf-C2H2"/>
    <property type="match status" value="1"/>
</dbReference>
<evidence type="ECO:0000256" key="7">
    <source>
        <dbReference type="PROSITE-ProRule" id="PRU00042"/>
    </source>
</evidence>
<feature type="compositionally biased region" description="Low complexity" evidence="8">
    <location>
        <begin position="184"/>
        <end position="206"/>
    </location>
</feature>
<evidence type="ECO:0000256" key="4">
    <source>
        <dbReference type="ARBA" id="ARBA00022771"/>
    </source>
</evidence>
<feature type="region of interest" description="Disordered" evidence="8">
    <location>
        <begin position="1"/>
        <end position="55"/>
    </location>
</feature>
<sequence length="387" mass="43754">MTKRDPRLNAEPDNSNSSCNNTNSGNQFDYNKPLLDSQAKSPDNQTKRINVRTSSINKHEKPYLLAPELKSFNQYNNNTTRHNSLRNNNFNLRPWTPTVHNTYAFPPFYSEKNNGTNNSQSVIVNSSKTVQSDGDFLSKGLPPRLGPVHTQYNNQHKIHASNAQFNYHLPFPLADSNISLHTQSNSNASNYNNGSSTTGSSSDSASGGSGSIMTSKNEKIYSNDQQQSYYAQNNQQQDSFAFSDNIYMNNKYIFRCNVCGKYFKRKSWLKRHLLSHSSNRQYSCPWCLSKHKRKDNLLQHMKLKHKQQVLQEMDKLSESSLELNDESSTGTDTASPIVNETALSMLNDDSGSSSNDNVSIIAMVDNGTLKKENVKKVLNSIIERQRQ</sequence>
<evidence type="ECO:0000313" key="10">
    <source>
        <dbReference type="EMBL" id="CCE64191.1"/>
    </source>
</evidence>
<keyword evidence="2" id="KW-0479">Metal-binding</keyword>
<evidence type="ECO:0000256" key="8">
    <source>
        <dbReference type="SAM" id="MobiDB-lite"/>
    </source>
</evidence>
<proteinExistence type="predicted"/>
<dbReference type="EMBL" id="HE612862">
    <property type="protein sequence ID" value="CCE64191.1"/>
    <property type="molecule type" value="Genomic_DNA"/>
</dbReference>
<dbReference type="RefSeq" id="XP_003686625.1">
    <property type="nucleotide sequence ID" value="XM_003686577.1"/>
</dbReference>
<dbReference type="GO" id="GO:0005634">
    <property type="term" value="C:nucleus"/>
    <property type="evidence" value="ECO:0007669"/>
    <property type="project" value="UniProtKB-SubCell"/>
</dbReference>
<gene>
    <name evidence="10" type="primary">TPHA0G03510</name>
    <name evidence="10" type="ordered locus">TPHA_0G03510</name>
</gene>
<dbReference type="InterPro" id="IPR036236">
    <property type="entry name" value="Znf_C2H2_sf"/>
</dbReference>
<dbReference type="GO" id="GO:0000981">
    <property type="term" value="F:DNA-binding transcription factor activity, RNA polymerase II-specific"/>
    <property type="evidence" value="ECO:0007669"/>
    <property type="project" value="TreeGrafter"/>
</dbReference>
<reference evidence="10 11" key="1">
    <citation type="journal article" date="2011" name="Proc. Natl. Acad. Sci. U.S.A.">
        <title>Evolutionary erosion of yeast sex chromosomes by mating-type switching accidents.</title>
        <authorList>
            <person name="Gordon J.L."/>
            <person name="Armisen D."/>
            <person name="Proux-Wera E."/>
            <person name="Oheigeartaigh S.S."/>
            <person name="Byrne K.P."/>
            <person name="Wolfe K.H."/>
        </authorList>
    </citation>
    <scope>NUCLEOTIDE SEQUENCE [LARGE SCALE GENOMIC DNA]</scope>
    <source>
        <strain evidence="11">ATCC 24235 / CBS 4417 / NBRC 1672 / NRRL Y-8282 / UCD 70-5</strain>
    </source>
</reference>
<feature type="compositionally biased region" description="Basic and acidic residues" evidence="8">
    <location>
        <begin position="1"/>
        <end position="10"/>
    </location>
</feature>
<keyword evidence="4 7" id="KW-0863">Zinc-finger</keyword>
<protein>
    <recommendedName>
        <fullName evidence="9">C2H2-type domain-containing protein</fullName>
    </recommendedName>
</protein>
<evidence type="ECO:0000256" key="6">
    <source>
        <dbReference type="ARBA" id="ARBA00023242"/>
    </source>
</evidence>
<feature type="domain" description="C2H2-type" evidence="9">
    <location>
        <begin position="254"/>
        <end position="281"/>
    </location>
</feature>
<dbReference type="HOGENOM" id="CLU_714059_0_0_1"/>
<dbReference type="GO" id="GO:0008270">
    <property type="term" value="F:zinc ion binding"/>
    <property type="evidence" value="ECO:0007669"/>
    <property type="project" value="UniProtKB-KW"/>
</dbReference>
<dbReference type="SUPFAM" id="SSF57667">
    <property type="entry name" value="beta-beta-alpha zinc fingers"/>
    <property type="match status" value="1"/>
</dbReference>
<keyword evidence="5" id="KW-0862">Zinc</keyword>
<evidence type="ECO:0000256" key="3">
    <source>
        <dbReference type="ARBA" id="ARBA00022737"/>
    </source>
</evidence>
<dbReference type="Gene3D" id="3.30.160.60">
    <property type="entry name" value="Classic Zinc Finger"/>
    <property type="match status" value="2"/>
</dbReference>
<dbReference type="GeneID" id="11533544"/>
<dbReference type="PANTHER" id="PTHR24394:SF59">
    <property type="entry name" value="ZINC FINGER AND BTB DOMAIN-CONTAINING PROTEIN 24 ISOFORM X1"/>
    <property type="match status" value="1"/>
</dbReference>
<dbReference type="Proteomes" id="UP000005666">
    <property type="component" value="Chromosome 7"/>
</dbReference>
<evidence type="ECO:0000256" key="2">
    <source>
        <dbReference type="ARBA" id="ARBA00022723"/>
    </source>
</evidence>
<evidence type="ECO:0000256" key="1">
    <source>
        <dbReference type="ARBA" id="ARBA00004123"/>
    </source>
</evidence>
<dbReference type="KEGG" id="tpf:TPHA_0G03510"/>
<accession>G8BWB3</accession>
<dbReference type="STRING" id="1071381.G8BWB3"/>
<keyword evidence="6" id="KW-0539">Nucleus</keyword>
<dbReference type="PROSITE" id="PS00028">
    <property type="entry name" value="ZINC_FINGER_C2H2_1"/>
    <property type="match status" value="1"/>
</dbReference>
<dbReference type="PROSITE" id="PS50157">
    <property type="entry name" value="ZINC_FINGER_C2H2_2"/>
    <property type="match status" value="1"/>
</dbReference>
<dbReference type="AlphaFoldDB" id="G8BWB3"/>
<keyword evidence="3" id="KW-0677">Repeat</keyword>
<dbReference type="eggNOG" id="KOG1721">
    <property type="taxonomic scope" value="Eukaryota"/>
</dbReference>
<keyword evidence="11" id="KW-1185">Reference proteome</keyword>
<feature type="region of interest" description="Disordered" evidence="8">
    <location>
        <begin position="184"/>
        <end position="215"/>
    </location>
</feature>
<organism evidence="10 11">
    <name type="scientific">Tetrapisispora phaffii (strain ATCC 24235 / CBS 4417 / NBRC 1672 / NRRL Y-8282 / UCD 70-5)</name>
    <name type="common">Yeast</name>
    <name type="synonym">Fabospora phaffii</name>
    <dbReference type="NCBI Taxonomy" id="1071381"/>
    <lineage>
        <taxon>Eukaryota</taxon>
        <taxon>Fungi</taxon>
        <taxon>Dikarya</taxon>
        <taxon>Ascomycota</taxon>
        <taxon>Saccharomycotina</taxon>
        <taxon>Saccharomycetes</taxon>
        <taxon>Saccharomycetales</taxon>
        <taxon>Saccharomycetaceae</taxon>
        <taxon>Tetrapisispora</taxon>
    </lineage>
</organism>
<evidence type="ECO:0000256" key="5">
    <source>
        <dbReference type="ARBA" id="ARBA00022833"/>
    </source>
</evidence>
<comment type="subcellular location">
    <subcellularLocation>
        <location evidence="1">Nucleus</location>
    </subcellularLocation>
</comment>
<evidence type="ECO:0000313" key="11">
    <source>
        <dbReference type="Proteomes" id="UP000005666"/>
    </source>
</evidence>
<dbReference type="PANTHER" id="PTHR24394">
    <property type="entry name" value="ZINC FINGER PROTEIN"/>
    <property type="match status" value="1"/>
</dbReference>
<feature type="compositionally biased region" description="Low complexity" evidence="8">
    <location>
        <begin position="14"/>
        <end position="26"/>
    </location>
</feature>
<dbReference type="OrthoDB" id="654211at2759"/>
<dbReference type="SMART" id="SM00355">
    <property type="entry name" value="ZnF_C2H2"/>
    <property type="match status" value="2"/>
</dbReference>
<feature type="compositionally biased region" description="Polar residues" evidence="8">
    <location>
        <begin position="38"/>
        <end position="55"/>
    </location>
</feature>
<dbReference type="InterPro" id="IPR013087">
    <property type="entry name" value="Znf_C2H2_type"/>
</dbReference>
<name>G8BWB3_TETPH</name>